<evidence type="ECO:0000313" key="4">
    <source>
        <dbReference type="Proteomes" id="UP000203987"/>
    </source>
</evidence>
<sequence>MKRCKFDAQRCSETSAEYYKRVYTCRPWSLKPYYHSASFLNGFNTNEKFIVTPLPNYHQINEFINMIFKQNVKTIVLPAPLLSNRDDNPFYYWIPSVYHAKLNLDYTAYISRTEPRQVNSIINVKFVSLKFPQIKRDVLFFEYRTWLNDGIPASIDNFWRLIMNVNLANGNTVSQRETMNPIIVHNDFIGCAGIFCALDICIDQYNQMNFVFVNQIVDRVCQGHYTNDITLKQYKFILEAMKKCIH</sequence>
<accession>A2PZR3</accession>
<comment type="similarity">
    <text evidence="1">Belongs to the protein-tyrosine phosphatase family.</text>
</comment>
<dbReference type="SMART" id="SM00194">
    <property type="entry name" value="PTPc"/>
    <property type="match status" value="1"/>
</dbReference>
<organism evidence="3 4">
    <name type="scientific">Ichnoviriform fumiferanae</name>
    <dbReference type="NCBI Taxonomy" id="419435"/>
    <lineage>
        <taxon>Viruses</taxon>
        <taxon>Viruses incertae sedis</taxon>
        <taxon>Polydnaviriformidae</taxon>
        <taxon>Ichnoviriform</taxon>
    </lineage>
</organism>
<protein>
    <submittedName>
        <fullName evidence="3">GfV-B15-ORF1</fullName>
    </submittedName>
</protein>
<evidence type="ECO:0000313" key="3">
    <source>
        <dbReference type="EMBL" id="BAF45485.1"/>
    </source>
</evidence>
<dbReference type="PANTHER" id="PTHR19134:SF534">
    <property type="entry name" value="LD27988P"/>
    <property type="match status" value="1"/>
</dbReference>
<dbReference type="Gene3D" id="3.90.190.10">
    <property type="entry name" value="Protein tyrosine phosphatase superfamily"/>
    <property type="match status" value="1"/>
</dbReference>
<dbReference type="InterPro" id="IPR000242">
    <property type="entry name" value="PTP_cat"/>
</dbReference>
<dbReference type="PROSITE" id="PS50055">
    <property type="entry name" value="TYR_PHOSPHATASE_PTP"/>
    <property type="match status" value="1"/>
</dbReference>
<reference evidence="3 4" key="1">
    <citation type="journal article" date="2007" name="J. Virol.">
        <title>Genomic and morphological features of a banchine polydnavirus: comparison with bracoviruses and ichnoviruses.</title>
        <authorList>
            <person name="Lapointe R."/>
            <person name="Tanaka K."/>
            <person name="Barney W.E."/>
            <person name="Whitfield J.B."/>
            <person name="Banks J.C."/>
            <person name="Beliveau C."/>
            <person name="Stoltz D."/>
            <person name="Webb B.A."/>
            <person name="Cusson M."/>
        </authorList>
    </citation>
    <scope>NUCLEOTIDE SEQUENCE [LARGE SCALE GENOMIC DNA]</scope>
</reference>
<dbReference type="KEGG" id="vg:5179546"/>
<feature type="domain" description="Tyrosine-protein phosphatase" evidence="2">
    <location>
        <begin position="34"/>
        <end position="244"/>
    </location>
</feature>
<proteinExistence type="inferred from homology"/>
<dbReference type="InterPro" id="IPR029021">
    <property type="entry name" value="Prot-tyrosine_phosphatase-like"/>
</dbReference>
<dbReference type="SUPFAM" id="SSF52799">
    <property type="entry name" value="(Phosphotyrosine protein) phosphatases II"/>
    <property type="match status" value="1"/>
</dbReference>
<dbReference type="Pfam" id="PF00102">
    <property type="entry name" value="Y_phosphatase"/>
    <property type="match status" value="1"/>
</dbReference>
<dbReference type="InterPro" id="IPR050348">
    <property type="entry name" value="Protein-Tyr_Phosphatase"/>
</dbReference>
<dbReference type="Proteomes" id="UP000203987">
    <property type="component" value="Genome"/>
</dbReference>
<name>A2PZR3_9VIRU</name>
<dbReference type="RefSeq" id="YP_001029357.1">
    <property type="nucleotide sequence ID" value="NC_008860.1"/>
</dbReference>
<dbReference type="EMBL" id="AB289927">
    <property type="protein sequence ID" value="BAF45485.1"/>
    <property type="molecule type" value="Genomic_DNA"/>
</dbReference>
<dbReference type="PANTHER" id="PTHR19134">
    <property type="entry name" value="RECEPTOR-TYPE TYROSINE-PROTEIN PHOSPHATASE"/>
    <property type="match status" value="1"/>
</dbReference>
<evidence type="ECO:0000256" key="1">
    <source>
        <dbReference type="ARBA" id="ARBA00009580"/>
    </source>
</evidence>
<dbReference type="GO" id="GO:0004725">
    <property type="term" value="F:protein tyrosine phosphatase activity"/>
    <property type="evidence" value="ECO:0007669"/>
    <property type="project" value="InterPro"/>
</dbReference>
<evidence type="ECO:0000259" key="2">
    <source>
        <dbReference type="PROSITE" id="PS50055"/>
    </source>
</evidence>
<dbReference type="GeneID" id="5179546"/>